<dbReference type="Pfam" id="PF03466">
    <property type="entry name" value="LysR_substrate"/>
    <property type="match status" value="1"/>
</dbReference>
<dbReference type="SUPFAM" id="SSF46785">
    <property type="entry name" value="Winged helix' DNA-binding domain"/>
    <property type="match status" value="1"/>
</dbReference>
<organism evidence="6 7">
    <name type="scientific">Pseudomonas citronellolis</name>
    <dbReference type="NCBI Taxonomy" id="53408"/>
    <lineage>
        <taxon>Bacteria</taxon>
        <taxon>Pseudomonadati</taxon>
        <taxon>Pseudomonadota</taxon>
        <taxon>Gammaproteobacteria</taxon>
        <taxon>Pseudomonadales</taxon>
        <taxon>Pseudomonadaceae</taxon>
        <taxon>Pseudomonas</taxon>
    </lineage>
</organism>
<proteinExistence type="inferred from homology"/>
<dbReference type="SUPFAM" id="SSF53850">
    <property type="entry name" value="Periplasmic binding protein-like II"/>
    <property type="match status" value="1"/>
</dbReference>
<evidence type="ECO:0000256" key="1">
    <source>
        <dbReference type="ARBA" id="ARBA00009437"/>
    </source>
</evidence>
<dbReference type="Pfam" id="PF00126">
    <property type="entry name" value="HTH_1"/>
    <property type="match status" value="1"/>
</dbReference>
<dbReference type="PANTHER" id="PTHR30537">
    <property type="entry name" value="HTH-TYPE TRANSCRIPTIONAL REGULATOR"/>
    <property type="match status" value="1"/>
</dbReference>
<keyword evidence="3 6" id="KW-0238">DNA-binding</keyword>
<name>A0AAQ1QZ43_9PSED</name>
<dbReference type="GO" id="GO:0003700">
    <property type="term" value="F:DNA-binding transcription factor activity"/>
    <property type="evidence" value="ECO:0007669"/>
    <property type="project" value="InterPro"/>
</dbReference>
<evidence type="ECO:0000259" key="5">
    <source>
        <dbReference type="PROSITE" id="PS50931"/>
    </source>
</evidence>
<dbReference type="InterPro" id="IPR058163">
    <property type="entry name" value="LysR-type_TF_proteobact-type"/>
</dbReference>
<protein>
    <submittedName>
        <fullName evidence="6">DNA-binding transcriptional regulator, LysR family</fullName>
    </submittedName>
</protein>
<feature type="domain" description="HTH lysR-type" evidence="5">
    <location>
        <begin position="28"/>
        <end position="77"/>
    </location>
</feature>
<dbReference type="FunFam" id="1.10.10.10:FF:000001">
    <property type="entry name" value="LysR family transcriptional regulator"/>
    <property type="match status" value="1"/>
</dbReference>
<keyword evidence="2" id="KW-0805">Transcription regulation</keyword>
<dbReference type="InterPro" id="IPR000847">
    <property type="entry name" value="LysR_HTH_N"/>
</dbReference>
<comment type="caution">
    <text evidence="6">The sequence shown here is derived from an EMBL/GenBank/DDBJ whole genome shotgun (WGS) entry which is preliminary data.</text>
</comment>
<sequence length="303" mass="32214">MKEGSIGRNLTLQDDSDWPGLLLELHWFARLVEARGFSAAARVSGLSKSSMSRRLQQLERRMGVQLVQRSNRVFALTSIGEGVYRHAQEMLAAAEAATHSAQAALKSASGFVRLAAPGILQGWLVRLLAKFLAQQPRIHIGLFDLGPEHDPIAQMTDISLSLAVPPHDSTMLAARNLATLRTHYMAAPAMAGNIGHGQAATASSLPLLCDAASGTSKGATFSTDSLLALREAAIAGLGVVCLPAIACSEELRAGSLRIIQTAEAPPEMTLLAITPPTKAITQASRILMNEIQDAARSSYAVEY</sequence>
<dbReference type="GO" id="GO:0043565">
    <property type="term" value="F:sequence-specific DNA binding"/>
    <property type="evidence" value="ECO:0007669"/>
    <property type="project" value="TreeGrafter"/>
</dbReference>
<keyword evidence="7" id="KW-1185">Reference proteome</keyword>
<reference evidence="6 7" key="1">
    <citation type="submission" date="2016-10" db="EMBL/GenBank/DDBJ databases">
        <authorList>
            <person name="Varghese N."/>
            <person name="Submissions S."/>
        </authorList>
    </citation>
    <scope>NUCLEOTIDE SEQUENCE [LARGE SCALE GENOMIC DNA]</scope>
    <source>
        <strain evidence="6 7">LMG 18378</strain>
    </source>
</reference>
<evidence type="ECO:0000256" key="2">
    <source>
        <dbReference type="ARBA" id="ARBA00023015"/>
    </source>
</evidence>
<dbReference type="InterPro" id="IPR036388">
    <property type="entry name" value="WH-like_DNA-bd_sf"/>
</dbReference>
<dbReference type="InterPro" id="IPR036390">
    <property type="entry name" value="WH_DNA-bd_sf"/>
</dbReference>
<dbReference type="EMBL" id="FOLS01000029">
    <property type="protein sequence ID" value="SFD56935.1"/>
    <property type="molecule type" value="Genomic_DNA"/>
</dbReference>
<evidence type="ECO:0000313" key="7">
    <source>
        <dbReference type="Proteomes" id="UP000183385"/>
    </source>
</evidence>
<dbReference type="Gene3D" id="3.40.190.290">
    <property type="match status" value="1"/>
</dbReference>
<evidence type="ECO:0000256" key="3">
    <source>
        <dbReference type="ARBA" id="ARBA00023125"/>
    </source>
</evidence>
<dbReference type="PANTHER" id="PTHR30537:SF31">
    <property type="entry name" value="TRANSCRIPTIONAL REGULATOR, LYSR FAMILY"/>
    <property type="match status" value="1"/>
</dbReference>
<dbReference type="Gene3D" id="1.10.10.10">
    <property type="entry name" value="Winged helix-like DNA-binding domain superfamily/Winged helix DNA-binding domain"/>
    <property type="match status" value="1"/>
</dbReference>
<dbReference type="RefSeq" id="WP_074983827.1">
    <property type="nucleotide sequence ID" value="NZ_FOLS01000029.1"/>
</dbReference>
<comment type="similarity">
    <text evidence="1">Belongs to the LysR transcriptional regulatory family.</text>
</comment>
<dbReference type="PROSITE" id="PS50931">
    <property type="entry name" value="HTH_LYSR"/>
    <property type="match status" value="1"/>
</dbReference>
<evidence type="ECO:0000313" key="6">
    <source>
        <dbReference type="EMBL" id="SFD56935.1"/>
    </source>
</evidence>
<dbReference type="Proteomes" id="UP000183385">
    <property type="component" value="Unassembled WGS sequence"/>
</dbReference>
<evidence type="ECO:0000256" key="4">
    <source>
        <dbReference type="ARBA" id="ARBA00023163"/>
    </source>
</evidence>
<dbReference type="AlphaFoldDB" id="A0AAQ1QZ43"/>
<dbReference type="InterPro" id="IPR005119">
    <property type="entry name" value="LysR_subst-bd"/>
</dbReference>
<keyword evidence="4" id="KW-0804">Transcription</keyword>
<accession>A0AAQ1QZ43</accession>
<gene>
    <name evidence="6" type="ORF">SAMN05216577_12948</name>
</gene>
<dbReference type="GO" id="GO:0006351">
    <property type="term" value="P:DNA-templated transcription"/>
    <property type="evidence" value="ECO:0007669"/>
    <property type="project" value="TreeGrafter"/>
</dbReference>